<keyword evidence="2" id="KW-0808">Transferase</keyword>
<feature type="signal peptide" evidence="1">
    <location>
        <begin position="1"/>
        <end position="22"/>
    </location>
</feature>
<dbReference type="AlphaFoldDB" id="A0A7Y0LDV3"/>
<keyword evidence="2" id="KW-0489">Methyltransferase</keyword>
<accession>A0A7Y0LDV3</accession>
<dbReference type="Proteomes" id="UP000568664">
    <property type="component" value="Unassembled WGS sequence"/>
</dbReference>
<feature type="chain" id="PRO_5030761192" evidence="1">
    <location>
        <begin position="23"/>
        <end position="254"/>
    </location>
</feature>
<evidence type="ECO:0000256" key="1">
    <source>
        <dbReference type="SAM" id="SignalP"/>
    </source>
</evidence>
<reference evidence="2 3" key="1">
    <citation type="submission" date="2020-04" db="EMBL/GenBank/DDBJ databases">
        <title>Thalassotalea sp. M1531, isolated from the surface of marine red alga.</title>
        <authorList>
            <person name="Pang L."/>
            <person name="Lu D.-C."/>
        </authorList>
    </citation>
    <scope>NUCLEOTIDE SEQUENCE [LARGE SCALE GENOMIC DNA]</scope>
    <source>
        <strain evidence="2 3">M1531</strain>
    </source>
</reference>
<dbReference type="RefSeq" id="WP_169075171.1">
    <property type="nucleotide sequence ID" value="NZ_JABBXH010000003.1"/>
</dbReference>
<dbReference type="EMBL" id="JABBXH010000003">
    <property type="protein sequence ID" value="NMP31831.1"/>
    <property type="molecule type" value="Genomic_DNA"/>
</dbReference>
<keyword evidence="1" id="KW-0732">Signal</keyword>
<gene>
    <name evidence="2" type="ORF">HII17_09665</name>
</gene>
<dbReference type="Gene3D" id="3.40.50.150">
    <property type="entry name" value="Vaccinia Virus protein VP39"/>
    <property type="match status" value="1"/>
</dbReference>
<dbReference type="SUPFAM" id="SSF53335">
    <property type="entry name" value="S-adenosyl-L-methionine-dependent methyltransferases"/>
    <property type="match status" value="1"/>
</dbReference>
<protein>
    <submittedName>
        <fullName evidence="2">Class I SAM-dependent methyltransferase</fullName>
    </submittedName>
</protein>
<dbReference type="GO" id="GO:0032259">
    <property type="term" value="P:methylation"/>
    <property type="evidence" value="ECO:0007669"/>
    <property type="project" value="UniProtKB-KW"/>
</dbReference>
<evidence type="ECO:0000313" key="3">
    <source>
        <dbReference type="Proteomes" id="UP000568664"/>
    </source>
</evidence>
<proteinExistence type="predicted"/>
<dbReference type="InterPro" id="IPR029063">
    <property type="entry name" value="SAM-dependent_MTases_sf"/>
</dbReference>
<organism evidence="2 3">
    <name type="scientific">Thalassotalea algicola</name>
    <dbReference type="NCBI Taxonomy" id="2716224"/>
    <lineage>
        <taxon>Bacteria</taxon>
        <taxon>Pseudomonadati</taxon>
        <taxon>Pseudomonadota</taxon>
        <taxon>Gammaproteobacteria</taxon>
        <taxon>Alteromonadales</taxon>
        <taxon>Colwelliaceae</taxon>
        <taxon>Thalassotalea</taxon>
    </lineage>
</organism>
<sequence length="254" mass="29561">MKKALQITAISAVMAFSLNVSAKEKSATEIKIEQAMKLDYRTDADRERDNNRWASGALKFMGLKDDMKVFEFGPGNGWYTKILAPVLKDKGHLTIGYPKTWMAGLDELMKTPQMEQVRRVNLDMKWDRETRAFDFNGINFQSEDLDMFLNIREYHNLHGEERAEFNQAVFKALKPGGTYVVIDHTRRHMQSDSPENWRREDPVTVLVEIQQAGFELVKHSDMFYRLDDSLQYEVGRKTVAGNTDRFFFVFKKPE</sequence>
<keyword evidence="3" id="KW-1185">Reference proteome</keyword>
<comment type="caution">
    <text evidence="2">The sequence shown here is derived from an EMBL/GenBank/DDBJ whole genome shotgun (WGS) entry which is preliminary data.</text>
</comment>
<dbReference type="GO" id="GO:0008168">
    <property type="term" value="F:methyltransferase activity"/>
    <property type="evidence" value="ECO:0007669"/>
    <property type="project" value="UniProtKB-KW"/>
</dbReference>
<name>A0A7Y0LDV3_9GAMM</name>
<evidence type="ECO:0000313" key="2">
    <source>
        <dbReference type="EMBL" id="NMP31831.1"/>
    </source>
</evidence>